<sequence length="125" mass="14044">MLRDGDCTLEITNAKEHFSQAMSLAEAEVPIRREKAQQAAVRQRRTGERRCLAEEAEKRELAADVAWNEQVHSIAVNVAFPTQPKLQVDELEVDDGSDDDDGELDISDLRFGTFAHVRSTRLAVH</sequence>
<organism evidence="1 2">
    <name type="scientific">Pseudocercospora fijiensis (strain CIRAD86)</name>
    <name type="common">Black leaf streak disease fungus</name>
    <name type="synonym">Mycosphaerella fijiensis</name>
    <dbReference type="NCBI Taxonomy" id="383855"/>
    <lineage>
        <taxon>Eukaryota</taxon>
        <taxon>Fungi</taxon>
        <taxon>Dikarya</taxon>
        <taxon>Ascomycota</taxon>
        <taxon>Pezizomycotina</taxon>
        <taxon>Dothideomycetes</taxon>
        <taxon>Dothideomycetidae</taxon>
        <taxon>Mycosphaerellales</taxon>
        <taxon>Mycosphaerellaceae</taxon>
        <taxon>Pseudocercospora</taxon>
    </lineage>
</organism>
<dbReference type="eggNOG" id="ENOG502S4MP">
    <property type="taxonomic scope" value="Eukaryota"/>
</dbReference>
<reference evidence="1 2" key="1">
    <citation type="journal article" date="2012" name="PLoS Pathog.">
        <title>Diverse lifestyles and strategies of plant pathogenesis encoded in the genomes of eighteen Dothideomycetes fungi.</title>
        <authorList>
            <person name="Ohm R.A."/>
            <person name="Feau N."/>
            <person name="Henrissat B."/>
            <person name="Schoch C.L."/>
            <person name="Horwitz B.A."/>
            <person name="Barry K.W."/>
            <person name="Condon B.J."/>
            <person name="Copeland A.C."/>
            <person name="Dhillon B."/>
            <person name="Glaser F."/>
            <person name="Hesse C.N."/>
            <person name="Kosti I."/>
            <person name="LaButti K."/>
            <person name="Lindquist E.A."/>
            <person name="Lucas S."/>
            <person name="Salamov A.A."/>
            <person name="Bradshaw R.E."/>
            <person name="Ciuffetti L."/>
            <person name="Hamelin R.C."/>
            <person name="Kema G.H.J."/>
            <person name="Lawrence C."/>
            <person name="Scott J.A."/>
            <person name="Spatafora J.W."/>
            <person name="Turgeon B.G."/>
            <person name="de Wit P.J.G.M."/>
            <person name="Zhong S."/>
            <person name="Goodwin S.B."/>
            <person name="Grigoriev I.V."/>
        </authorList>
    </citation>
    <scope>NUCLEOTIDE SEQUENCE [LARGE SCALE GENOMIC DNA]</scope>
    <source>
        <strain evidence="1 2">CIRAD86</strain>
    </source>
</reference>
<dbReference type="AlphaFoldDB" id="M3A1M5"/>
<name>M3A1M5_PSEFD</name>
<evidence type="ECO:0000313" key="1">
    <source>
        <dbReference type="EMBL" id="EME78266.1"/>
    </source>
</evidence>
<accession>M3A1M5</accession>
<dbReference type="KEGG" id="pfj:MYCFIDRAFT_212342"/>
<dbReference type="OrthoDB" id="3886346at2759"/>
<dbReference type="EMBL" id="KB446563">
    <property type="protein sequence ID" value="EME78266.1"/>
    <property type="molecule type" value="Genomic_DNA"/>
</dbReference>
<proteinExistence type="predicted"/>
<evidence type="ECO:0000313" key="2">
    <source>
        <dbReference type="Proteomes" id="UP000016932"/>
    </source>
</evidence>
<dbReference type="VEuPathDB" id="FungiDB:MYCFIDRAFT_212342"/>
<protein>
    <submittedName>
        <fullName evidence="1">Uncharacterized protein</fullName>
    </submittedName>
</protein>
<dbReference type="RefSeq" id="XP_007930673.1">
    <property type="nucleotide sequence ID" value="XM_007932482.1"/>
</dbReference>
<gene>
    <name evidence="1" type="ORF">MYCFIDRAFT_212342</name>
</gene>
<keyword evidence="2" id="KW-1185">Reference proteome</keyword>
<dbReference type="GeneID" id="19337684"/>
<dbReference type="Proteomes" id="UP000016932">
    <property type="component" value="Unassembled WGS sequence"/>
</dbReference>
<dbReference type="HOGENOM" id="CLU_1993610_0_0_1"/>